<evidence type="ECO:0000256" key="1">
    <source>
        <dbReference type="SAM" id="MobiDB-lite"/>
    </source>
</evidence>
<dbReference type="EMBL" id="UYRR01031347">
    <property type="protein sequence ID" value="VDK49289.1"/>
    <property type="molecule type" value="Genomic_DNA"/>
</dbReference>
<accession>A0A0M3JZA5</accession>
<reference evidence="4" key="1">
    <citation type="submission" date="2017-02" db="UniProtKB">
        <authorList>
            <consortium name="WormBaseParasite"/>
        </authorList>
    </citation>
    <scope>IDENTIFICATION</scope>
</reference>
<dbReference type="Proteomes" id="UP000267096">
    <property type="component" value="Unassembled WGS sequence"/>
</dbReference>
<feature type="region of interest" description="Disordered" evidence="1">
    <location>
        <begin position="35"/>
        <end position="71"/>
    </location>
</feature>
<dbReference type="WBParaSite" id="ASIM_0001382301-mRNA-1">
    <property type="protein sequence ID" value="ASIM_0001382301-mRNA-1"/>
    <property type="gene ID" value="ASIM_0001382301"/>
</dbReference>
<reference evidence="2 3" key="2">
    <citation type="submission" date="2018-11" db="EMBL/GenBank/DDBJ databases">
        <authorList>
            <consortium name="Pathogen Informatics"/>
        </authorList>
    </citation>
    <scope>NUCLEOTIDE SEQUENCE [LARGE SCALE GENOMIC DNA]</scope>
</reference>
<feature type="compositionally biased region" description="Low complexity" evidence="1">
    <location>
        <begin position="35"/>
        <end position="44"/>
    </location>
</feature>
<feature type="compositionally biased region" description="Polar residues" evidence="1">
    <location>
        <begin position="55"/>
        <end position="71"/>
    </location>
</feature>
<evidence type="ECO:0000313" key="3">
    <source>
        <dbReference type="Proteomes" id="UP000267096"/>
    </source>
</evidence>
<keyword evidence="3" id="KW-1185">Reference proteome</keyword>
<proteinExistence type="predicted"/>
<protein>
    <submittedName>
        <fullName evidence="4">Transcription repressor</fullName>
    </submittedName>
</protein>
<dbReference type="AlphaFoldDB" id="A0A0M3JZA5"/>
<evidence type="ECO:0000313" key="4">
    <source>
        <dbReference type="WBParaSite" id="ASIM_0001382301-mRNA-1"/>
    </source>
</evidence>
<gene>
    <name evidence="2" type="ORF">ASIM_LOCUS13251</name>
</gene>
<name>A0A0M3JZA5_ANISI</name>
<sequence>MRDTVVTDHSENKKSLMGSCMLKTLFCGAPLFSTPSTPSSRTSTNFYEAPPPPYSESSDQNVFQTQPTSVNSTELRGTMSFDLIEELVSNIRDMNSAYA</sequence>
<evidence type="ECO:0000313" key="2">
    <source>
        <dbReference type="EMBL" id="VDK49289.1"/>
    </source>
</evidence>
<organism evidence="4">
    <name type="scientific">Anisakis simplex</name>
    <name type="common">Herring worm</name>
    <dbReference type="NCBI Taxonomy" id="6269"/>
    <lineage>
        <taxon>Eukaryota</taxon>
        <taxon>Metazoa</taxon>
        <taxon>Ecdysozoa</taxon>
        <taxon>Nematoda</taxon>
        <taxon>Chromadorea</taxon>
        <taxon>Rhabditida</taxon>
        <taxon>Spirurina</taxon>
        <taxon>Ascaridomorpha</taxon>
        <taxon>Ascaridoidea</taxon>
        <taxon>Anisakidae</taxon>
        <taxon>Anisakis</taxon>
        <taxon>Anisakis simplex complex</taxon>
    </lineage>
</organism>